<keyword evidence="5" id="KW-1185">Reference proteome</keyword>
<feature type="region of interest" description="Disordered" evidence="1">
    <location>
        <begin position="46"/>
        <end position="66"/>
    </location>
</feature>
<dbReference type="SUPFAM" id="SSF56436">
    <property type="entry name" value="C-type lectin-like"/>
    <property type="match status" value="1"/>
</dbReference>
<feature type="signal peptide" evidence="2">
    <location>
        <begin position="1"/>
        <end position="17"/>
    </location>
</feature>
<dbReference type="GeneID" id="109536462"/>
<evidence type="ECO:0000259" key="3">
    <source>
        <dbReference type="PROSITE" id="PS50041"/>
    </source>
</evidence>
<accession>A0AAR5PB03</accession>
<dbReference type="CDD" id="cd00037">
    <property type="entry name" value="CLECT"/>
    <property type="match status" value="1"/>
</dbReference>
<keyword evidence="2" id="KW-0732">Signal</keyword>
<dbReference type="EnsemblMetazoa" id="XM_019902691.1">
    <property type="protein sequence ID" value="XP_019758250.1"/>
    <property type="gene ID" value="LOC109536462"/>
</dbReference>
<feature type="compositionally biased region" description="Acidic residues" evidence="1">
    <location>
        <begin position="46"/>
        <end position="57"/>
    </location>
</feature>
<protein>
    <recommendedName>
        <fullName evidence="3">C-type lectin domain-containing protein</fullName>
    </recommendedName>
</protein>
<dbReference type="AlphaFoldDB" id="A0AAR5PB03"/>
<feature type="chain" id="PRO_5043378112" description="C-type lectin domain-containing protein" evidence="2">
    <location>
        <begin position="18"/>
        <end position="221"/>
    </location>
</feature>
<evidence type="ECO:0000313" key="4">
    <source>
        <dbReference type="EnsemblMetazoa" id="XP_019758250.1"/>
    </source>
</evidence>
<dbReference type="InterPro" id="IPR016186">
    <property type="entry name" value="C-type_lectin-like/link_sf"/>
</dbReference>
<dbReference type="Proteomes" id="UP000019118">
    <property type="component" value="Unassembled WGS sequence"/>
</dbReference>
<reference evidence="5" key="1">
    <citation type="journal article" date="2013" name="Genome Biol.">
        <title>Draft genome of the mountain pine beetle, Dendroctonus ponderosae Hopkins, a major forest pest.</title>
        <authorList>
            <person name="Keeling C.I."/>
            <person name="Yuen M.M."/>
            <person name="Liao N.Y."/>
            <person name="Docking T.R."/>
            <person name="Chan S.K."/>
            <person name="Taylor G.A."/>
            <person name="Palmquist D.L."/>
            <person name="Jackman S.D."/>
            <person name="Nguyen A."/>
            <person name="Li M."/>
            <person name="Henderson H."/>
            <person name="Janes J.K."/>
            <person name="Zhao Y."/>
            <person name="Pandoh P."/>
            <person name="Moore R."/>
            <person name="Sperling F.A."/>
            <person name="Huber D.P."/>
            <person name="Birol I."/>
            <person name="Jones S.J."/>
            <person name="Bohlmann J."/>
        </authorList>
    </citation>
    <scope>NUCLEOTIDE SEQUENCE</scope>
</reference>
<name>A0AAR5PB03_DENPD</name>
<dbReference type="SMART" id="SM00034">
    <property type="entry name" value="CLECT"/>
    <property type="match status" value="1"/>
</dbReference>
<dbReference type="RefSeq" id="XP_019758250.1">
    <property type="nucleotide sequence ID" value="XM_019902691.1"/>
</dbReference>
<sequence>MFLKIALFSFTLYLVNSSVAFANYTEYGLDGKNVYGETEDEIIDPVAEEDDSEDYDSTSEVLSDSASSKATANSRCCAESKTYIIGKQLVKHAAASTLCQRIGMELATVMSPKEERALVKTWKSFGVGRGLAAHEQRTVWLGGIRCPECSSEFIWDPTGKPVVYTHFQKDQPNNVGKSQNCLLLQYGLYKFNATQKNSFGWNDYDCQTKQRFACQSRCCSN</sequence>
<dbReference type="InterPro" id="IPR001304">
    <property type="entry name" value="C-type_lectin-like"/>
</dbReference>
<evidence type="ECO:0000313" key="5">
    <source>
        <dbReference type="Proteomes" id="UP000019118"/>
    </source>
</evidence>
<evidence type="ECO:0000256" key="1">
    <source>
        <dbReference type="SAM" id="MobiDB-lite"/>
    </source>
</evidence>
<proteinExistence type="predicted"/>
<dbReference type="Pfam" id="PF00059">
    <property type="entry name" value="Lectin_C"/>
    <property type="match status" value="1"/>
</dbReference>
<dbReference type="PROSITE" id="PS50041">
    <property type="entry name" value="C_TYPE_LECTIN_2"/>
    <property type="match status" value="1"/>
</dbReference>
<evidence type="ECO:0000256" key="2">
    <source>
        <dbReference type="SAM" id="SignalP"/>
    </source>
</evidence>
<organism evidence="4 5">
    <name type="scientific">Dendroctonus ponderosae</name>
    <name type="common">Mountain pine beetle</name>
    <dbReference type="NCBI Taxonomy" id="77166"/>
    <lineage>
        <taxon>Eukaryota</taxon>
        <taxon>Metazoa</taxon>
        <taxon>Ecdysozoa</taxon>
        <taxon>Arthropoda</taxon>
        <taxon>Hexapoda</taxon>
        <taxon>Insecta</taxon>
        <taxon>Pterygota</taxon>
        <taxon>Neoptera</taxon>
        <taxon>Endopterygota</taxon>
        <taxon>Coleoptera</taxon>
        <taxon>Polyphaga</taxon>
        <taxon>Cucujiformia</taxon>
        <taxon>Curculionidae</taxon>
        <taxon>Scolytinae</taxon>
        <taxon>Dendroctonus</taxon>
    </lineage>
</organism>
<dbReference type="InterPro" id="IPR016187">
    <property type="entry name" value="CTDL_fold"/>
</dbReference>
<dbReference type="Gene3D" id="3.10.100.10">
    <property type="entry name" value="Mannose-Binding Protein A, subunit A"/>
    <property type="match status" value="1"/>
</dbReference>
<dbReference type="KEGG" id="dpa:109536462"/>
<feature type="domain" description="C-type lectin" evidence="3">
    <location>
        <begin position="78"/>
        <end position="215"/>
    </location>
</feature>
<reference evidence="4" key="2">
    <citation type="submission" date="2024-08" db="UniProtKB">
        <authorList>
            <consortium name="EnsemblMetazoa"/>
        </authorList>
    </citation>
    <scope>IDENTIFICATION</scope>
</reference>